<sequence length="370" mass="40810">MQKNFLLAALLISTIGVPEISYAAEKKGQQMIFEGLPGSSLHGSILGWIAGQSELQSLGRADEWLNSPPLTPTALRGKVVLVSFWTYTCINWLRVQPYLRAWAEKYKRQGLVVIGVHSPEFRFEKNIDNVRREVKALGVDYPVAVDSEGAIWSGFNNNYWPALYFIDAQGRIRDQHFGEGSYEQSEMTIQRLLAEAGAEGIGADLVSVDGRGLEAAADMANLKSRENYIGYKRTQGFASPGGAVRNKPHLYQAPAQLRLNEWALSGDWTMGSDGAAVKKSNGTVTYRFHARDLHLVMGPAAAGTSVKFRVLIDGQPPGGSHGIDVDEQGNGTVSEQRLYQLIRQQGPIVDRQFEIEFLAPDVEVFCFTFG</sequence>
<evidence type="ECO:0000313" key="2">
    <source>
        <dbReference type="EMBL" id="MFD1985705.1"/>
    </source>
</evidence>
<organism evidence="2 3">
    <name type="scientific">Mesorhizobium newzealandense</name>
    <dbReference type="NCBI Taxonomy" id="1300302"/>
    <lineage>
        <taxon>Bacteria</taxon>
        <taxon>Pseudomonadati</taxon>
        <taxon>Pseudomonadota</taxon>
        <taxon>Alphaproteobacteria</taxon>
        <taxon>Hyphomicrobiales</taxon>
        <taxon>Phyllobacteriaceae</taxon>
        <taxon>Mesorhizobium</taxon>
    </lineage>
</organism>
<dbReference type="InterPro" id="IPR036249">
    <property type="entry name" value="Thioredoxin-like_sf"/>
</dbReference>
<reference evidence="3" key="1">
    <citation type="journal article" date="2019" name="Int. J. Syst. Evol. Microbiol.">
        <title>The Global Catalogue of Microorganisms (GCM) 10K type strain sequencing project: providing services to taxonomists for standard genome sequencing and annotation.</title>
        <authorList>
            <consortium name="The Broad Institute Genomics Platform"/>
            <consortium name="The Broad Institute Genome Sequencing Center for Infectious Disease"/>
            <person name="Wu L."/>
            <person name="Ma J."/>
        </authorList>
    </citation>
    <scope>NUCLEOTIDE SEQUENCE [LARGE SCALE GENOMIC DNA]</scope>
    <source>
        <strain evidence="3">CGMCC 1.16225</strain>
    </source>
</reference>
<dbReference type="Pfam" id="PF17991">
    <property type="entry name" value="Thioredoxin_10"/>
    <property type="match status" value="1"/>
</dbReference>
<proteinExistence type="predicted"/>
<keyword evidence="3" id="KW-1185">Reference proteome</keyword>
<gene>
    <name evidence="2" type="ORF">ACFSOZ_24980</name>
</gene>
<dbReference type="SUPFAM" id="SSF52833">
    <property type="entry name" value="Thioredoxin-like"/>
    <property type="match status" value="1"/>
</dbReference>
<dbReference type="EMBL" id="JBHUGZ010000017">
    <property type="protein sequence ID" value="MFD1985705.1"/>
    <property type="molecule type" value="Genomic_DNA"/>
</dbReference>
<accession>A0ABW4UH74</accession>
<dbReference type="InterPro" id="IPR050553">
    <property type="entry name" value="Thioredoxin_ResA/DsbE_sf"/>
</dbReference>
<feature type="domain" description="Thioredoxin" evidence="1">
    <location>
        <begin position="44"/>
        <end position="194"/>
    </location>
</feature>
<evidence type="ECO:0000313" key="3">
    <source>
        <dbReference type="Proteomes" id="UP001597405"/>
    </source>
</evidence>
<dbReference type="PROSITE" id="PS51352">
    <property type="entry name" value="THIOREDOXIN_2"/>
    <property type="match status" value="1"/>
</dbReference>
<dbReference type="PANTHER" id="PTHR42852:SF13">
    <property type="entry name" value="PROTEIN DIPZ"/>
    <property type="match status" value="1"/>
</dbReference>
<dbReference type="Gene3D" id="3.40.30.10">
    <property type="entry name" value="Glutaredoxin"/>
    <property type="match status" value="1"/>
</dbReference>
<dbReference type="InterPro" id="IPR013766">
    <property type="entry name" value="Thioredoxin_domain"/>
</dbReference>
<dbReference type="RefSeq" id="WP_379102235.1">
    <property type="nucleotide sequence ID" value="NZ_JBHUGZ010000017.1"/>
</dbReference>
<dbReference type="Gene3D" id="2.60.120.260">
    <property type="entry name" value="Galactose-binding domain-like"/>
    <property type="match status" value="1"/>
</dbReference>
<dbReference type="Pfam" id="PF00578">
    <property type="entry name" value="AhpC-TSA"/>
    <property type="match status" value="1"/>
</dbReference>
<dbReference type="InterPro" id="IPR041017">
    <property type="entry name" value="Thioredoxin_10"/>
</dbReference>
<evidence type="ECO:0000259" key="1">
    <source>
        <dbReference type="PROSITE" id="PS51352"/>
    </source>
</evidence>
<name>A0ABW4UH74_9HYPH</name>
<dbReference type="PANTHER" id="PTHR42852">
    <property type="entry name" value="THIOL:DISULFIDE INTERCHANGE PROTEIN DSBE"/>
    <property type="match status" value="1"/>
</dbReference>
<dbReference type="InterPro" id="IPR000866">
    <property type="entry name" value="AhpC/TSA"/>
</dbReference>
<comment type="caution">
    <text evidence="2">The sequence shown here is derived from an EMBL/GenBank/DDBJ whole genome shotgun (WGS) entry which is preliminary data.</text>
</comment>
<dbReference type="Proteomes" id="UP001597405">
    <property type="component" value="Unassembled WGS sequence"/>
</dbReference>
<protein>
    <submittedName>
        <fullName evidence="2">Redoxin domain-containing protein</fullName>
    </submittedName>
</protein>